<evidence type="ECO:0000256" key="7">
    <source>
        <dbReference type="ARBA" id="ARBA00052328"/>
    </source>
</evidence>
<proteinExistence type="inferred from homology"/>
<comment type="similarity">
    <text evidence="9">Belongs to the anthranilate phosphoribosyltransferase family.</text>
</comment>
<feature type="domain" description="Glycosyl transferase family 3 N-terminal" evidence="11">
    <location>
        <begin position="12"/>
        <end position="73"/>
    </location>
</feature>
<keyword evidence="3 9" id="KW-0328">Glycosyltransferase</keyword>
<dbReference type="SUPFAM" id="SSF47648">
    <property type="entry name" value="Nucleoside phosphorylase/phosphoribosyltransferase N-terminal domain"/>
    <property type="match status" value="1"/>
</dbReference>
<feature type="binding site" evidence="9">
    <location>
        <position position="88"/>
    </location>
    <ligand>
        <name>anthranilate</name>
        <dbReference type="ChEBI" id="CHEBI:16567"/>
        <label>1</label>
    </ligand>
</feature>
<dbReference type="InterPro" id="IPR035902">
    <property type="entry name" value="Nuc_phospho_transferase"/>
</dbReference>
<keyword evidence="4 9" id="KW-0808">Transferase</keyword>
<evidence type="ECO:0000256" key="4">
    <source>
        <dbReference type="ARBA" id="ARBA00022679"/>
    </source>
</evidence>
<comment type="similarity">
    <text evidence="8">In the C-terminal section; belongs to the anthranilate phosphoribosyltransferase family.</text>
</comment>
<dbReference type="EMBL" id="JADJZA010000008">
    <property type="protein sequence ID" value="MBK9298091.1"/>
    <property type="molecule type" value="Genomic_DNA"/>
</dbReference>
<feature type="binding site" evidence="9">
    <location>
        <position position="236"/>
    </location>
    <ligand>
        <name>Mg(2+)</name>
        <dbReference type="ChEBI" id="CHEBI:18420"/>
        <label>2</label>
    </ligand>
</feature>
<dbReference type="PANTHER" id="PTHR43285">
    <property type="entry name" value="ANTHRANILATE PHOSPHORIBOSYLTRANSFERASE"/>
    <property type="match status" value="1"/>
</dbReference>
<dbReference type="Pfam" id="PF02885">
    <property type="entry name" value="Glycos_trans_3N"/>
    <property type="match status" value="1"/>
</dbReference>
<dbReference type="GO" id="GO:0005829">
    <property type="term" value="C:cytosol"/>
    <property type="evidence" value="ECO:0007669"/>
    <property type="project" value="TreeGrafter"/>
</dbReference>
<feature type="binding site" evidence="9">
    <location>
        <position position="177"/>
    </location>
    <ligand>
        <name>anthranilate</name>
        <dbReference type="ChEBI" id="CHEBI:16567"/>
        <label>2</label>
    </ligand>
</feature>
<dbReference type="NCBIfam" id="TIGR01245">
    <property type="entry name" value="trpD"/>
    <property type="match status" value="1"/>
</dbReference>
<feature type="binding site" evidence="9">
    <location>
        <position position="122"/>
    </location>
    <ligand>
        <name>anthranilate</name>
        <dbReference type="ChEBI" id="CHEBI:16567"/>
        <label>1</label>
    </ligand>
</feature>
<evidence type="ECO:0000256" key="9">
    <source>
        <dbReference type="HAMAP-Rule" id="MF_00211"/>
    </source>
</evidence>
<accession>A0A936TDX9</accession>
<evidence type="ECO:0000259" key="11">
    <source>
        <dbReference type="Pfam" id="PF02885"/>
    </source>
</evidence>
<evidence type="ECO:0000256" key="1">
    <source>
        <dbReference type="ARBA" id="ARBA00004907"/>
    </source>
</evidence>
<sequence>MSNLFIHGGWPTLLSRLVDGSDLTTDEGRDAMAVVLAGEATDAQLAGFLLGLRGKGEAAAEMSGMVDAMLDAAAPLELSQHNVIDIVGTGGSPRRRTRALNVSTAASFVAAGAGAKVCKHGNRRASSTSGSSDVLDELGIAVELDGPQVAACVSQVGIAFAFARMFHPAMRHAATVRAELGIPTVFNMLGPIAHPARLKRAVIGVSDPSRLELLADVMRRRGVDRVWLVHGQDGLDELSTSAPSQIVDVSADRVERRTLHASEVGITEVSGDEIGGGDPVDNARIITEVLAGKPGPDADLILLNAAAGLVVSGLHDDLGEALEAARTSIASGAAERTLTDLRKVTAELVAP</sequence>
<dbReference type="Proteomes" id="UP000727993">
    <property type="component" value="Unassembled WGS sequence"/>
</dbReference>
<feature type="binding site" evidence="9">
    <location>
        <position position="237"/>
    </location>
    <ligand>
        <name>Mg(2+)</name>
        <dbReference type="ChEBI" id="CHEBI:18420"/>
        <label>2</label>
    </ligand>
</feature>
<evidence type="ECO:0000256" key="6">
    <source>
        <dbReference type="ARBA" id="ARBA00023141"/>
    </source>
</evidence>
<keyword evidence="9" id="KW-0479">Metal-binding</keyword>
<dbReference type="GO" id="GO:0000287">
    <property type="term" value="F:magnesium ion binding"/>
    <property type="evidence" value="ECO:0007669"/>
    <property type="project" value="UniProtKB-UniRule"/>
</dbReference>
<dbReference type="FunFam" id="3.40.1030.10:FF:000002">
    <property type="entry name" value="Anthranilate phosphoribosyltransferase"/>
    <property type="match status" value="1"/>
</dbReference>
<keyword evidence="5 9" id="KW-0822">Tryptophan biosynthesis</keyword>
<dbReference type="EC" id="2.4.2.18" evidence="9"/>
<dbReference type="PANTHER" id="PTHR43285:SF2">
    <property type="entry name" value="ANTHRANILATE PHOSPHORIBOSYLTRANSFERASE"/>
    <property type="match status" value="1"/>
</dbReference>
<comment type="pathway">
    <text evidence="1 9">Amino-acid biosynthesis; L-tryptophan biosynthesis; L-tryptophan from chorismate: step 2/5.</text>
</comment>
<reference evidence="12 13" key="1">
    <citation type="submission" date="2020-10" db="EMBL/GenBank/DDBJ databases">
        <title>Connecting structure to function with the recovery of over 1000 high-quality activated sludge metagenome-assembled genomes encoding full-length rRNA genes using long-read sequencing.</title>
        <authorList>
            <person name="Singleton C.M."/>
            <person name="Petriglieri F."/>
            <person name="Kristensen J.M."/>
            <person name="Kirkegaard R.H."/>
            <person name="Michaelsen T.Y."/>
            <person name="Andersen M.H."/>
            <person name="Karst S.M."/>
            <person name="Dueholm M.S."/>
            <person name="Nielsen P.H."/>
            <person name="Albertsen M."/>
        </authorList>
    </citation>
    <scope>NUCLEOTIDE SEQUENCE [LARGE SCALE GENOMIC DNA]</scope>
    <source>
        <strain evidence="12">Lyne_18-Q3-R50-59_MAXAC.006</strain>
    </source>
</reference>
<protein>
    <recommendedName>
        <fullName evidence="9">Anthranilate phosphoribosyltransferase</fullName>
        <ecNumber evidence="9">2.4.2.18</ecNumber>
    </recommendedName>
</protein>
<dbReference type="HAMAP" id="MF_00211">
    <property type="entry name" value="TrpD"/>
    <property type="match status" value="1"/>
</dbReference>
<feature type="binding site" evidence="9">
    <location>
        <begin position="91"/>
        <end position="92"/>
    </location>
    <ligand>
        <name>5-phospho-alpha-D-ribose 1-diphosphate</name>
        <dbReference type="ChEBI" id="CHEBI:58017"/>
    </ligand>
</feature>
<dbReference type="InterPro" id="IPR000312">
    <property type="entry name" value="Glycosyl_Trfase_fam3"/>
</dbReference>
<feature type="domain" description="Glycosyl transferase family 3" evidence="10">
    <location>
        <begin position="81"/>
        <end position="334"/>
    </location>
</feature>
<evidence type="ECO:0000256" key="2">
    <source>
        <dbReference type="ARBA" id="ARBA00022605"/>
    </source>
</evidence>
<comment type="subunit">
    <text evidence="9">Homodimer.</text>
</comment>
<evidence type="ECO:0000313" key="12">
    <source>
        <dbReference type="EMBL" id="MBK9298091.1"/>
    </source>
</evidence>
<dbReference type="InterPro" id="IPR017459">
    <property type="entry name" value="Glycosyl_Trfase_fam3_N_dom"/>
</dbReference>
<evidence type="ECO:0000256" key="3">
    <source>
        <dbReference type="ARBA" id="ARBA00022676"/>
    </source>
</evidence>
<evidence type="ECO:0000256" key="5">
    <source>
        <dbReference type="ARBA" id="ARBA00022822"/>
    </source>
</evidence>
<organism evidence="12 13">
    <name type="scientific">Candidatus Neomicrothrix subdominans</name>
    <dbReference type="NCBI Taxonomy" id="2954438"/>
    <lineage>
        <taxon>Bacteria</taxon>
        <taxon>Bacillati</taxon>
        <taxon>Actinomycetota</taxon>
        <taxon>Acidimicrobiia</taxon>
        <taxon>Acidimicrobiales</taxon>
        <taxon>Microthrixaceae</taxon>
        <taxon>Candidatus Neomicrothrix</taxon>
    </lineage>
</organism>
<dbReference type="Gene3D" id="1.20.970.10">
    <property type="entry name" value="Transferase, Pyrimidine Nucleoside Phosphorylase, Chain C"/>
    <property type="match status" value="1"/>
</dbReference>
<feature type="binding site" evidence="9">
    <location>
        <position position="88"/>
    </location>
    <ligand>
        <name>5-phospho-alpha-D-ribose 1-diphosphate</name>
        <dbReference type="ChEBI" id="CHEBI:58017"/>
    </ligand>
</feature>
<comment type="caution">
    <text evidence="9">Lacks conserved residue(s) required for the propagation of feature annotation.</text>
</comment>
<evidence type="ECO:0000256" key="8">
    <source>
        <dbReference type="ARBA" id="ARBA00061188"/>
    </source>
</evidence>
<comment type="cofactor">
    <cofactor evidence="9">
        <name>Mg(2+)</name>
        <dbReference type="ChEBI" id="CHEBI:18420"/>
    </cofactor>
    <text evidence="9">Binds 2 magnesium ions per monomer.</text>
</comment>
<dbReference type="SUPFAM" id="SSF52418">
    <property type="entry name" value="Nucleoside phosphorylase/phosphoribosyltransferase catalytic domain"/>
    <property type="match status" value="1"/>
</dbReference>
<evidence type="ECO:0000313" key="13">
    <source>
        <dbReference type="Proteomes" id="UP000727993"/>
    </source>
</evidence>
<gene>
    <name evidence="9 12" type="primary">trpD</name>
    <name evidence="12" type="ORF">IPN02_14910</name>
</gene>
<dbReference type="InterPro" id="IPR005940">
    <property type="entry name" value="Anthranilate_Pribosyl_Tfrase"/>
</dbReference>
<feature type="binding site" evidence="9">
    <location>
        <position position="103"/>
    </location>
    <ligand>
        <name>Mg(2+)</name>
        <dbReference type="ChEBI" id="CHEBI:18420"/>
        <label>1</label>
    </ligand>
</feature>
<dbReference type="Pfam" id="PF00591">
    <property type="entry name" value="Glycos_transf_3"/>
    <property type="match status" value="1"/>
</dbReference>
<feature type="binding site" evidence="9">
    <location>
        <begin position="101"/>
        <end position="104"/>
    </location>
    <ligand>
        <name>5-phospho-alpha-D-ribose 1-diphosphate</name>
        <dbReference type="ChEBI" id="CHEBI:58017"/>
    </ligand>
</feature>
<dbReference type="AlphaFoldDB" id="A0A936TDX9"/>
<comment type="caution">
    <text evidence="12">The sequence shown here is derived from an EMBL/GenBank/DDBJ whole genome shotgun (WGS) entry which is preliminary data.</text>
</comment>
<dbReference type="Gene3D" id="3.40.1030.10">
    <property type="entry name" value="Nucleoside phosphorylase/phosphoribosyltransferase catalytic domain"/>
    <property type="match status" value="1"/>
</dbReference>
<keyword evidence="6 9" id="KW-0057">Aromatic amino acid biosynthesis</keyword>
<dbReference type="GO" id="GO:0000162">
    <property type="term" value="P:L-tryptophan biosynthetic process"/>
    <property type="evidence" value="ECO:0007669"/>
    <property type="project" value="UniProtKB-UniRule"/>
</dbReference>
<keyword evidence="2 9" id="KW-0028">Amino-acid biosynthesis</keyword>
<comment type="function">
    <text evidence="9">Catalyzes the transfer of the phosphoribosyl group of 5-phosphorylribose-1-pyrophosphate (PRPP) to anthranilate to yield N-(5'-phosphoribosyl)-anthranilate (PRA).</text>
</comment>
<dbReference type="InterPro" id="IPR036320">
    <property type="entry name" value="Glycosyl_Trfase_fam3_N_dom_sf"/>
</dbReference>
<name>A0A936TDX9_9ACTN</name>
<feature type="binding site" evidence="9">
    <location>
        <begin position="119"/>
        <end position="127"/>
    </location>
    <ligand>
        <name>5-phospho-alpha-D-ribose 1-diphosphate</name>
        <dbReference type="ChEBI" id="CHEBI:58017"/>
    </ligand>
</feature>
<dbReference type="GO" id="GO:0004048">
    <property type="term" value="F:anthranilate phosphoribosyltransferase activity"/>
    <property type="evidence" value="ECO:0007669"/>
    <property type="project" value="UniProtKB-UniRule"/>
</dbReference>
<keyword evidence="9" id="KW-0460">Magnesium</keyword>
<comment type="catalytic activity">
    <reaction evidence="7 9">
        <text>N-(5-phospho-beta-D-ribosyl)anthranilate + diphosphate = 5-phospho-alpha-D-ribose 1-diphosphate + anthranilate</text>
        <dbReference type="Rhea" id="RHEA:11768"/>
        <dbReference type="ChEBI" id="CHEBI:16567"/>
        <dbReference type="ChEBI" id="CHEBI:18277"/>
        <dbReference type="ChEBI" id="CHEBI:33019"/>
        <dbReference type="ChEBI" id="CHEBI:58017"/>
        <dbReference type="EC" id="2.4.2.18"/>
    </reaction>
</comment>
<feature type="binding site" evidence="9">
    <location>
        <position position="131"/>
    </location>
    <ligand>
        <name>5-phospho-alpha-D-ribose 1-diphosphate</name>
        <dbReference type="ChEBI" id="CHEBI:58017"/>
    </ligand>
</feature>
<feature type="binding site" evidence="9">
    <location>
        <position position="237"/>
    </location>
    <ligand>
        <name>Mg(2+)</name>
        <dbReference type="ChEBI" id="CHEBI:18420"/>
        <label>1</label>
    </ligand>
</feature>
<evidence type="ECO:0000259" key="10">
    <source>
        <dbReference type="Pfam" id="PF00591"/>
    </source>
</evidence>